<dbReference type="InterPro" id="IPR024637">
    <property type="entry name" value="Ctk3_C"/>
</dbReference>
<dbReference type="InterPro" id="IPR024638">
    <property type="entry name" value="Ctk3_N"/>
</dbReference>
<dbReference type="STRING" id="2020962.A0A2N1J9P2"/>
<evidence type="ECO:0000259" key="1">
    <source>
        <dbReference type="PROSITE" id="PS51391"/>
    </source>
</evidence>
<dbReference type="PANTHER" id="PTHR28291:SF1">
    <property type="entry name" value="CTD KINASE SUBUNIT GAMMA"/>
    <property type="match status" value="1"/>
</dbReference>
<dbReference type="GO" id="GO:0070692">
    <property type="term" value="C:CTDK-1 complex"/>
    <property type="evidence" value="ECO:0007669"/>
    <property type="project" value="InterPro"/>
</dbReference>
<name>A0A2N1J9P2_9BASI</name>
<dbReference type="PROSITE" id="PS51391">
    <property type="entry name" value="CID"/>
    <property type="match status" value="1"/>
</dbReference>
<accession>A0A2N1J9P2</accession>
<evidence type="ECO:0000313" key="3">
    <source>
        <dbReference type="Proteomes" id="UP000232875"/>
    </source>
</evidence>
<dbReference type="OrthoDB" id="21266at2759"/>
<dbReference type="InterPro" id="IPR006569">
    <property type="entry name" value="CID_dom"/>
</dbReference>
<dbReference type="PANTHER" id="PTHR28291">
    <property type="entry name" value="CTD KINASE SUBUNIT GAMMA"/>
    <property type="match status" value="1"/>
</dbReference>
<dbReference type="GO" id="GO:0032786">
    <property type="term" value="P:positive regulation of DNA-templated transcription, elongation"/>
    <property type="evidence" value="ECO:0007669"/>
    <property type="project" value="InterPro"/>
</dbReference>
<organism evidence="2 3">
    <name type="scientific">Malassezia vespertilionis</name>
    <dbReference type="NCBI Taxonomy" id="2020962"/>
    <lineage>
        <taxon>Eukaryota</taxon>
        <taxon>Fungi</taxon>
        <taxon>Dikarya</taxon>
        <taxon>Basidiomycota</taxon>
        <taxon>Ustilaginomycotina</taxon>
        <taxon>Malasseziomycetes</taxon>
        <taxon>Malasseziales</taxon>
        <taxon>Malasseziaceae</taxon>
        <taxon>Malassezia</taxon>
    </lineage>
</organism>
<sequence>MDPFQIRMEFLALVKTLNASEHSIQKTIAFALQYAHKCADDIWDCVMTECFKAPGNTRINILFMLNSLFTDDFQTKAPQVAAYKALAQDALPDIAKMVVPSDNLDAVLNAQAGDMKEAANISRSDILRRIEEDRERHKRLRENSWKLPPMTFLHALKMHQGEESVTAMQLEFDQDWETTSDMNEDDLDYFREETMRWWGTGSGPVKNPTNV</sequence>
<protein>
    <recommendedName>
        <fullName evidence="1">CID domain-containing protein</fullName>
    </recommendedName>
</protein>
<dbReference type="GO" id="GO:0045943">
    <property type="term" value="P:positive regulation of transcription by RNA polymerase I"/>
    <property type="evidence" value="ECO:0007669"/>
    <property type="project" value="TreeGrafter"/>
</dbReference>
<dbReference type="InterPro" id="IPR008942">
    <property type="entry name" value="ENTH_VHS"/>
</dbReference>
<dbReference type="Pfam" id="PF12350">
    <property type="entry name" value="CTK3_C"/>
    <property type="match status" value="1"/>
</dbReference>
<gene>
    <name evidence="2" type="ORF">MVES_002837</name>
</gene>
<dbReference type="AlphaFoldDB" id="A0A2N1J9P2"/>
<reference evidence="2 3" key="1">
    <citation type="submission" date="2017-10" db="EMBL/GenBank/DDBJ databases">
        <title>A novel species of cold-tolerant Malassezia isolated from bats.</title>
        <authorList>
            <person name="Lorch J.M."/>
            <person name="Palmer J.M."/>
            <person name="Vanderwolf K.J."/>
            <person name="Schmidt K.Z."/>
            <person name="Verant M.L."/>
            <person name="Weller T.J."/>
            <person name="Blehert D.S."/>
        </authorList>
    </citation>
    <scope>NUCLEOTIDE SEQUENCE [LARGE SCALE GENOMIC DNA]</scope>
    <source>
        <strain evidence="2 3">NWHC:44797-103</strain>
    </source>
</reference>
<dbReference type="Pfam" id="PF12243">
    <property type="entry name" value="CTK3"/>
    <property type="match status" value="1"/>
</dbReference>
<dbReference type="EMBL" id="KZ454992">
    <property type="protein sequence ID" value="PKI83268.1"/>
    <property type="molecule type" value="Genomic_DNA"/>
</dbReference>
<evidence type="ECO:0000313" key="2">
    <source>
        <dbReference type="EMBL" id="PKI83268.1"/>
    </source>
</evidence>
<dbReference type="Proteomes" id="UP000232875">
    <property type="component" value="Unassembled WGS sequence"/>
</dbReference>
<dbReference type="Gene3D" id="1.25.40.90">
    <property type="match status" value="1"/>
</dbReference>
<feature type="domain" description="CID" evidence="1">
    <location>
        <begin position="2"/>
        <end position="164"/>
    </location>
</feature>
<proteinExistence type="predicted"/>
<dbReference type="InterPro" id="IPR042326">
    <property type="entry name" value="Ctk3"/>
</dbReference>
<keyword evidence="3" id="KW-1185">Reference proteome</keyword>